<evidence type="ECO:0000256" key="3">
    <source>
        <dbReference type="ARBA" id="ARBA00023125"/>
    </source>
</evidence>
<dbReference type="PROSITE" id="PS50931">
    <property type="entry name" value="HTH_LYSR"/>
    <property type="match status" value="1"/>
</dbReference>
<dbReference type="SUPFAM" id="SSF53850">
    <property type="entry name" value="Periplasmic binding protein-like II"/>
    <property type="match status" value="1"/>
</dbReference>
<reference evidence="6" key="1">
    <citation type="submission" date="2023-03" db="EMBL/GenBank/DDBJ databases">
        <title>Edaphobacter sp.</title>
        <authorList>
            <person name="Huber K.J."/>
            <person name="Papendorf J."/>
            <person name="Pilke C."/>
            <person name="Bunk B."/>
            <person name="Sproeer C."/>
            <person name="Pester M."/>
        </authorList>
    </citation>
    <scope>NUCLEOTIDE SEQUENCE</scope>
    <source>
        <strain evidence="6">DSM 109920</strain>
    </source>
</reference>
<evidence type="ECO:0000256" key="4">
    <source>
        <dbReference type="ARBA" id="ARBA00023163"/>
    </source>
</evidence>
<dbReference type="Gene3D" id="1.10.10.10">
    <property type="entry name" value="Winged helix-like DNA-binding domain superfamily/Winged helix DNA-binding domain"/>
    <property type="match status" value="1"/>
</dbReference>
<keyword evidence="4" id="KW-0804">Transcription</keyword>
<organism evidence="6">
    <name type="scientific">Edaphobacter paludis</name>
    <dbReference type="NCBI Taxonomy" id="3035702"/>
    <lineage>
        <taxon>Bacteria</taxon>
        <taxon>Pseudomonadati</taxon>
        <taxon>Acidobacteriota</taxon>
        <taxon>Terriglobia</taxon>
        <taxon>Terriglobales</taxon>
        <taxon>Acidobacteriaceae</taxon>
        <taxon>Edaphobacter</taxon>
    </lineage>
</organism>
<dbReference type="EMBL" id="CP121195">
    <property type="protein sequence ID" value="XBH12968.1"/>
    <property type="molecule type" value="Genomic_DNA"/>
</dbReference>
<dbReference type="FunFam" id="1.10.10.10:FF:000001">
    <property type="entry name" value="LysR family transcriptional regulator"/>
    <property type="match status" value="1"/>
</dbReference>
<dbReference type="Gene3D" id="3.40.190.10">
    <property type="entry name" value="Periplasmic binding protein-like II"/>
    <property type="match status" value="2"/>
</dbReference>
<dbReference type="GO" id="GO:0003700">
    <property type="term" value="F:DNA-binding transcription factor activity"/>
    <property type="evidence" value="ECO:0007669"/>
    <property type="project" value="InterPro"/>
</dbReference>
<dbReference type="RefSeq" id="WP_348269627.1">
    <property type="nucleotide sequence ID" value="NZ_CP121195.1"/>
</dbReference>
<accession>A0AAU7D5C0</accession>
<dbReference type="GO" id="GO:0032993">
    <property type="term" value="C:protein-DNA complex"/>
    <property type="evidence" value="ECO:0007669"/>
    <property type="project" value="TreeGrafter"/>
</dbReference>
<dbReference type="GO" id="GO:0003677">
    <property type="term" value="F:DNA binding"/>
    <property type="evidence" value="ECO:0007669"/>
    <property type="project" value="UniProtKB-KW"/>
</dbReference>
<dbReference type="InterPro" id="IPR005119">
    <property type="entry name" value="LysR_subst-bd"/>
</dbReference>
<evidence type="ECO:0000259" key="5">
    <source>
        <dbReference type="PROSITE" id="PS50931"/>
    </source>
</evidence>
<feature type="domain" description="HTH lysR-type" evidence="5">
    <location>
        <begin position="1"/>
        <end position="58"/>
    </location>
</feature>
<dbReference type="InterPro" id="IPR036388">
    <property type="entry name" value="WH-like_DNA-bd_sf"/>
</dbReference>
<protein>
    <submittedName>
        <fullName evidence="6">LysR substrate-binding domain-containing protein</fullName>
    </submittedName>
</protein>
<dbReference type="PANTHER" id="PTHR30346">
    <property type="entry name" value="TRANSCRIPTIONAL DUAL REGULATOR HCAR-RELATED"/>
    <property type="match status" value="1"/>
</dbReference>
<sequence length="303" mass="34097">MELRHLRYFAAVVQWKGYRKASRHLFITQPSISQAVSDLESELGIKLFSREGRAARLTPEGEAFYEEAIKTLAQAARSIATAQRAAKGEIGRLGIGFMGFSSSPFLPDLLRKYKARHPGVALRLVEDVPHGQDVAFDRGEIDIGFTRPPSIDRSSSYQSKLLFREPLVVALPKSRKVTGKRVRIADLAEERFVVFQRTSSPEVFDTIVRVCNDNGFSPRLHHELNNMNSVLATVEAGEGVAIVPATSSTLRPDNISFFRLRPDKVRIDFVAAWQKKEPSVALKSFLELLDEEMPIIREKMKFL</sequence>
<keyword evidence="2" id="KW-0805">Transcription regulation</keyword>
<evidence type="ECO:0000313" key="6">
    <source>
        <dbReference type="EMBL" id="XBH12968.1"/>
    </source>
</evidence>
<dbReference type="Pfam" id="PF03466">
    <property type="entry name" value="LysR_substrate"/>
    <property type="match status" value="1"/>
</dbReference>
<keyword evidence="3" id="KW-0238">DNA-binding</keyword>
<dbReference type="AlphaFoldDB" id="A0AAU7D5C0"/>
<gene>
    <name evidence="6" type="ORF">P8936_14905</name>
</gene>
<dbReference type="InterPro" id="IPR000847">
    <property type="entry name" value="LysR_HTH_N"/>
</dbReference>
<dbReference type="PRINTS" id="PR00039">
    <property type="entry name" value="HTHLYSR"/>
</dbReference>
<dbReference type="CDD" id="cd08414">
    <property type="entry name" value="PBP2_LTTR_aromatics_like"/>
    <property type="match status" value="1"/>
</dbReference>
<proteinExistence type="inferred from homology"/>
<dbReference type="SUPFAM" id="SSF46785">
    <property type="entry name" value="Winged helix' DNA-binding domain"/>
    <property type="match status" value="1"/>
</dbReference>
<dbReference type="Pfam" id="PF00126">
    <property type="entry name" value="HTH_1"/>
    <property type="match status" value="1"/>
</dbReference>
<evidence type="ECO:0000256" key="1">
    <source>
        <dbReference type="ARBA" id="ARBA00009437"/>
    </source>
</evidence>
<dbReference type="InterPro" id="IPR036390">
    <property type="entry name" value="WH_DNA-bd_sf"/>
</dbReference>
<comment type="similarity">
    <text evidence="1">Belongs to the LysR transcriptional regulatory family.</text>
</comment>
<name>A0AAU7D5C0_9BACT</name>
<evidence type="ECO:0000256" key="2">
    <source>
        <dbReference type="ARBA" id="ARBA00023015"/>
    </source>
</evidence>
<dbReference type="PANTHER" id="PTHR30346:SF0">
    <property type="entry name" value="HCA OPERON TRANSCRIPTIONAL ACTIVATOR HCAR"/>
    <property type="match status" value="1"/>
</dbReference>